<evidence type="ECO:0000259" key="1">
    <source>
        <dbReference type="Pfam" id="PF05050"/>
    </source>
</evidence>
<reference evidence="2 3" key="2">
    <citation type="submission" date="2018-09" db="EMBL/GenBank/DDBJ databases">
        <title>Giant CbK-like Caulobacter bacteriophages have genetically divergent genomes.</title>
        <authorList>
            <person name="Wilson K."/>
            <person name="Ely B."/>
        </authorList>
    </citation>
    <scope>NUCLEOTIDE SEQUENCE [LARGE SCALE GENOMIC DNA]</scope>
</reference>
<accession>A0A385EBI4</accession>
<evidence type="ECO:0000313" key="3">
    <source>
        <dbReference type="Proteomes" id="UP000259421"/>
    </source>
</evidence>
<dbReference type="NCBIfam" id="TIGR01444">
    <property type="entry name" value="fkbM_fam"/>
    <property type="match status" value="1"/>
</dbReference>
<organism evidence="2 3">
    <name type="scientific">Caulobacter phage CcrBL9</name>
    <dbReference type="NCBI Taxonomy" id="2283270"/>
    <lineage>
        <taxon>Viruses</taxon>
        <taxon>Duplodnaviria</taxon>
        <taxon>Heunggongvirae</taxon>
        <taxon>Uroviricota</taxon>
        <taxon>Caudoviricetes</taxon>
        <taxon>Jeanschmidtviridae</taxon>
        <taxon>Bertelyvirus</taxon>
        <taxon>Bertelyvirus BL9</taxon>
    </lineage>
</organism>
<dbReference type="Gene3D" id="3.40.50.150">
    <property type="entry name" value="Vaccinia Virus protein VP39"/>
    <property type="match status" value="1"/>
</dbReference>
<dbReference type="PANTHER" id="PTHR34203:SF13">
    <property type="entry name" value="EXPRESSED PROTEIN"/>
    <property type="match status" value="1"/>
</dbReference>
<dbReference type="InterPro" id="IPR006342">
    <property type="entry name" value="FkbM_mtfrase"/>
</dbReference>
<dbReference type="Pfam" id="PF05050">
    <property type="entry name" value="Methyltransf_21"/>
    <property type="match status" value="1"/>
</dbReference>
<sequence length="230" mass="25606">MKEVHGYYVPDSETRLDEIFRDTIALGRPAYQHHKLEAALVLTKRRRNAIDVGSHIGMWSMQLLSHGFEHVYAFDPDPQKAACFTANLKAHTPALAGVSPGGFRHVTAYGVGLGDKRQNVSLVQKTDTTLKTHVKPDPAGSLQIVPLDEFAFRDIDFMKIDVEGFETFVVAGAEQTIRHNRPVIIVEQKKNVAAKRYGIGDRDALVLLEAWGYRVHAEFNGDFIMAPPTA</sequence>
<dbReference type="EMBL" id="MH588546">
    <property type="protein sequence ID" value="AXQ69244.1"/>
    <property type="molecule type" value="Genomic_DNA"/>
</dbReference>
<gene>
    <name evidence="2" type="ORF">CcrBL9_gp220</name>
</gene>
<name>A0A385EBI4_9CAUD</name>
<dbReference type="InterPro" id="IPR029063">
    <property type="entry name" value="SAM-dependent_MTases_sf"/>
</dbReference>
<evidence type="ECO:0000313" key="2">
    <source>
        <dbReference type="EMBL" id="AXQ69244.1"/>
    </source>
</evidence>
<dbReference type="SUPFAM" id="SSF53335">
    <property type="entry name" value="S-adenosyl-L-methionine-dependent methyltransferases"/>
    <property type="match status" value="1"/>
</dbReference>
<dbReference type="Proteomes" id="UP000259421">
    <property type="component" value="Segment"/>
</dbReference>
<feature type="domain" description="Methyltransferase FkbM" evidence="1">
    <location>
        <begin position="51"/>
        <end position="215"/>
    </location>
</feature>
<keyword evidence="3" id="KW-1185">Reference proteome</keyword>
<proteinExistence type="predicted"/>
<reference evidence="3" key="1">
    <citation type="submission" date="2018-07" db="EMBL/GenBank/DDBJ databases">
        <title>Giant CbK-like Caulobacter bacteriophages have genetically divergent genomes.</title>
        <authorList>
            <person name="Wilson K.M."/>
            <person name="Ely B."/>
        </authorList>
    </citation>
    <scope>NUCLEOTIDE SEQUENCE [LARGE SCALE GENOMIC DNA]</scope>
</reference>
<dbReference type="PANTHER" id="PTHR34203">
    <property type="entry name" value="METHYLTRANSFERASE, FKBM FAMILY PROTEIN"/>
    <property type="match status" value="1"/>
</dbReference>
<dbReference type="InterPro" id="IPR052514">
    <property type="entry name" value="SAM-dependent_MTase"/>
</dbReference>
<protein>
    <recommendedName>
        <fullName evidence="1">Methyltransferase FkbM domain-containing protein</fullName>
    </recommendedName>
</protein>